<evidence type="ECO:0000313" key="2">
    <source>
        <dbReference type="EMBL" id="MFD1440726.1"/>
    </source>
</evidence>
<reference evidence="3" key="1">
    <citation type="journal article" date="2019" name="Int. J. Syst. Evol. Microbiol.">
        <title>The Global Catalogue of Microorganisms (GCM) 10K type strain sequencing project: providing services to taxonomists for standard genome sequencing and annotation.</title>
        <authorList>
            <consortium name="The Broad Institute Genomics Platform"/>
            <consortium name="The Broad Institute Genome Sequencing Center for Infectious Disease"/>
            <person name="Wu L."/>
            <person name="Ma J."/>
        </authorList>
    </citation>
    <scope>NUCLEOTIDE SEQUENCE [LARGE SCALE GENOMIC DNA]</scope>
    <source>
        <strain evidence="3">CCM 8912</strain>
    </source>
</reference>
<dbReference type="EMBL" id="JBHTOK010000020">
    <property type="protein sequence ID" value="MFD1440726.1"/>
    <property type="molecule type" value="Genomic_DNA"/>
</dbReference>
<accession>A0ABW4CTL6</accession>
<feature type="transmembrane region" description="Helical" evidence="1">
    <location>
        <begin position="21"/>
        <end position="54"/>
    </location>
</feature>
<evidence type="ECO:0000256" key="1">
    <source>
        <dbReference type="SAM" id="Phobius"/>
    </source>
</evidence>
<keyword evidence="1" id="KW-0472">Membrane</keyword>
<evidence type="ECO:0000313" key="3">
    <source>
        <dbReference type="Proteomes" id="UP001597212"/>
    </source>
</evidence>
<sequence>MTELDPTHRYSKQAGKKTERAFAWTWGTILVVLFIVAFTAWWWLLLAVVAAVIAFQVYTRRLPTFEVLDLTANRFITVPRPTWQAFKREHPGAVAKDGVDQNE</sequence>
<protein>
    <submittedName>
        <fullName evidence="2">Uncharacterized protein</fullName>
    </submittedName>
</protein>
<dbReference type="RefSeq" id="WP_125754597.1">
    <property type="nucleotide sequence ID" value="NZ_JBHTOK010000020.1"/>
</dbReference>
<dbReference type="Proteomes" id="UP001597212">
    <property type="component" value="Unassembled WGS sequence"/>
</dbReference>
<keyword evidence="1" id="KW-1133">Transmembrane helix</keyword>
<proteinExistence type="predicted"/>
<organism evidence="2 3">
    <name type="scientific">Lacticaseibacillus hegangensis</name>
    <dbReference type="NCBI Taxonomy" id="2486010"/>
    <lineage>
        <taxon>Bacteria</taxon>
        <taxon>Bacillati</taxon>
        <taxon>Bacillota</taxon>
        <taxon>Bacilli</taxon>
        <taxon>Lactobacillales</taxon>
        <taxon>Lactobacillaceae</taxon>
        <taxon>Lacticaseibacillus</taxon>
    </lineage>
</organism>
<name>A0ABW4CTL6_9LACO</name>
<keyword evidence="1" id="KW-0812">Transmembrane</keyword>
<keyword evidence="3" id="KW-1185">Reference proteome</keyword>
<gene>
    <name evidence="2" type="ORF">ACFQ5K_04875</name>
</gene>
<comment type="caution">
    <text evidence="2">The sequence shown here is derived from an EMBL/GenBank/DDBJ whole genome shotgun (WGS) entry which is preliminary data.</text>
</comment>